<gene>
    <name evidence="1" type="ORF">HPB47_004515</name>
</gene>
<evidence type="ECO:0000313" key="2">
    <source>
        <dbReference type="Proteomes" id="UP000805193"/>
    </source>
</evidence>
<sequence length="416" mass="47962">MAATNRWKNRRRRRTHTSAKCPLDEEFLVKFLRGRKYRVEEAFENIRKYFRARLEHPDIFENLLPSRIMFDAIFHQNKLLTLLKKPDSLGRRILLVKFGAWNPTVCSLNEYIRANLVVSECGLLNQMAQIAGVVGVADLDGLTMSHLLYYTPSEMKKIIKLIQECYPLRIKGVYVVNNPALFELLFAVAKLFLKPKLLKRFRIIGRDYEKLHELIPRDRLPEEYGGTLDPFDYDDYERNLRSQENYFVELAQSDLRCPSDDAFLVKFLRARKHCMEEAFGTIQKYFRVRELHRDIFQDLLPSKVMFDALVRQSKVITLLEEQDYLGRLVGILKSAPAELGAKGVIASGVIAGRTSSRRYPSSQEFGARALGRRTSTESNPGLPDHTAVHSEGRHDSLFRDLPGPPETGDARRSARE</sequence>
<dbReference type="Proteomes" id="UP000805193">
    <property type="component" value="Unassembled WGS sequence"/>
</dbReference>
<evidence type="ECO:0000313" key="1">
    <source>
        <dbReference type="EMBL" id="KAG0418863.1"/>
    </source>
</evidence>
<reference evidence="1 2" key="1">
    <citation type="journal article" date="2020" name="Cell">
        <title>Large-Scale Comparative Analyses of Tick Genomes Elucidate Their Genetic Diversity and Vector Capacities.</title>
        <authorList>
            <consortium name="Tick Genome and Microbiome Consortium (TIGMIC)"/>
            <person name="Jia N."/>
            <person name="Wang J."/>
            <person name="Shi W."/>
            <person name="Du L."/>
            <person name="Sun Y."/>
            <person name="Zhan W."/>
            <person name="Jiang J.F."/>
            <person name="Wang Q."/>
            <person name="Zhang B."/>
            <person name="Ji P."/>
            <person name="Bell-Sakyi L."/>
            <person name="Cui X.M."/>
            <person name="Yuan T.T."/>
            <person name="Jiang B.G."/>
            <person name="Yang W.F."/>
            <person name="Lam T.T."/>
            <person name="Chang Q.C."/>
            <person name="Ding S.J."/>
            <person name="Wang X.J."/>
            <person name="Zhu J.G."/>
            <person name="Ruan X.D."/>
            <person name="Zhao L."/>
            <person name="Wei J.T."/>
            <person name="Ye R.Z."/>
            <person name="Que T.C."/>
            <person name="Du C.H."/>
            <person name="Zhou Y.H."/>
            <person name="Cheng J.X."/>
            <person name="Dai P.F."/>
            <person name="Guo W.B."/>
            <person name="Han X.H."/>
            <person name="Huang E.J."/>
            <person name="Li L.F."/>
            <person name="Wei W."/>
            <person name="Gao Y.C."/>
            <person name="Liu J.Z."/>
            <person name="Shao H.Z."/>
            <person name="Wang X."/>
            <person name="Wang C.C."/>
            <person name="Yang T.C."/>
            <person name="Huo Q.B."/>
            <person name="Li W."/>
            <person name="Chen H.Y."/>
            <person name="Chen S.E."/>
            <person name="Zhou L.G."/>
            <person name="Ni X.B."/>
            <person name="Tian J.H."/>
            <person name="Sheng Y."/>
            <person name="Liu T."/>
            <person name="Pan Y.S."/>
            <person name="Xia L.Y."/>
            <person name="Li J."/>
            <person name="Zhao F."/>
            <person name="Cao W.C."/>
        </authorList>
    </citation>
    <scope>NUCLEOTIDE SEQUENCE [LARGE SCALE GENOMIC DNA]</scope>
    <source>
        <strain evidence="1">Iper-2018</strain>
    </source>
</reference>
<keyword evidence="2" id="KW-1185">Reference proteome</keyword>
<proteinExistence type="predicted"/>
<organism evidence="1 2">
    <name type="scientific">Ixodes persulcatus</name>
    <name type="common">Taiga tick</name>
    <dbReference type="NCBI Taxonomy" id="34615"/>
    <lineage>
        <taxon>Eukaryota</taxon>
        <taxon>Metazoa</taxon>
        <taxon>Ecdysozoa</taxon>
        <taxon>Arthropoda</taxon>
        <taxon>Chelicerata</taxon>
        <taxon>Arachnida</taxon>
        <taxon>Acari</taxon>
        <taxon>Parasitiformes</taxon>
        <taxon>Ixodida</taxon>
        <taxon>Ixodoidea</taxon>
        <taxon>Ixodidae</taxon>
        <taxon>Ixodinae</taxon>
        <taxon>Ixodes</taxon>
    </lineage>
</organism>
<protein>
    <submittedName>
        <fullName evidence="1">Uncharacterized protein</fullName>
    </submittedName>
</protein>
<name>A0AC60PFF8_IXOPE</name>
<accession>A0AC60PFF8</accession>
<dbReference type="EMBL" id="JABSTQ010010691">
    <property type="protein sequence ID" value="KAG0418863.1"/>
    <property type="molecule type" value="Genomic_DNA"/>
</dbReference>
<comment type="caution">
    <text evidence="1">The sequence shown here is derived from an EMBL/GenBank/DDBJ whole genome shotgun (WGS) entry which is preliminary data.</text>
</comment>